<dbReference type="PROSITE" id="PS00125">
    <property type="entry name" value="SER_THR_PHOSPHATASE"/>
    <property type="match status" value="1"/>
</dbReference>
<keyword evidence="5" id="KW-0464">Manganese</keyword>
<evidence type="ECO:0000256" key="6">
    <source>
        <dbReference type="RuleBase" id="RU004273"/>
    </source>
</evidence>
<organism evidence="8 9">
    <name type="scientific">Aureococcus anophagefferens</name>
    <name type="common">Harmful bloom alga</name>
    <dbReference type="NCBI Taxonomy" id="44056"/>
    <lineage>
        <taxon>Eukaryota</taxon>
        <taxon>Sar</taxon>
        <taxon>Stramenopiles</taxon>
        <taxon>Ochrophyta</taxon>
        <taxon>Pelagophyceae</taxon>
        <taxon>Pelagomonadales</taxon>
        <taxon>Pelagomonadaceae</taxon>
        <taxon>Aureococcus</taxon>
    </lineage>
</organism>
<dbReference type="Pfam" id="PF13202">
    <property type="entry name" value="EF-hand_5"/>
    <property type="match status" value="2"/>
</dbReference>
<dbReference type="PROSITE" id="PS50222">
    <property type="entry name" value="EF_HAND_2"/>
    <property type="match status" value="1"/>
</dbReference>
<dbReference type="Gene3D" id="1.10.238.10">
    <property type="entry name" value="EF-hand"/>
    <property type="match status" value="1"/>
</dbReference>
<dbReference type="Gene3D" id="3.60.21.10">
    <property type="match status" value="1"/>
</dbReference>
<evidence type="ECO:0000256" key="5">
    <source>
        <dbReference type="ARBA" id="ARBA00023211"/>
    </source>
</evidence>
<proteinExistence type="inferred from homology"/>
<comment type="cofactor">
    <cofactor evidence="1">
        <name>Mn(2+)</name>
        <dbReference type="ChEBI" id="CHEBI:29035"/>
    </cofactor>
</comment>
<dbReference type="PANTHER" id="PTHR45668:SF9">
    <property type="entry name" value="SERINE_THREONINE-PROTEIN PHOSPHATASE 7"/>
    <property type="match status" value="1"/>
</dbReference>
<keyword evidence="9" id="KW-1185">Reference proteome</keyword>
<evidence type="ECO:0000259" key="7">
    <source>
        <dbReference type="PROSITE" id="PS50222"/>
    </source>
</evidence>
<dbReference type="SUPFAM" id="SSF56300">
    <property type="entry name" value="Metallo-dependent phosphatases"/>
    <property type="match status" value="1"/>
</dbReference>
<dbReference type="InterPro" id="IPR011992">
    <property type="entry name" value="EF-hand-dom_pair"/>
</dbReference>
<comment type="catalytic activity">
    <reaction evidence="6">
        <text>O-phospho-L-threonyl-[protein] + H2O = L-threonyl-[protein] + phosphate</text>
        <dbReference type="Rhea" id="RHEA:47004"/>
        <dbReference type="Rhea" id="RHEA-COMP:11060"/>
        <dbReference type="Rhea" id="RHEA-COMP:11605"/>
        <dbReference type="ChEBI" id="CHEBI:15377"/>
        <dbReference type="ChEBI" id="CHEBI:30013"/>
        <dbReference type="ChEBI" id="CHEBI:43474"/>
        <dbReference type="ChEBI" id="CHEBI:61977"/>
        <dbReference type="EC" id="3.1.3.16"/>
    </reaction>
</comment>
<evidence type="ECO:0000256" key="3">
    <source>
        <dbReference type="ARBA" id="ARBA00022723"/>
    </source>
</evidence>
<dbReference type="PANTHER" id="PTHR45668">
    <property type="entry name" value="SERINE/THREONINE-PROTEIN PHOSPHATASE 5-RELATED"/>
    <property type="match status" value="1"/>
</dbReference>
<keyword evidence="4" id="KW-0106">Calcium</keyword>
<evidence type="ECO:0000256" key="1">
    <source>
        <dbReference type="ARBA" id="ARBA00001936"/>
    </source>
</evidence>
<keyword evidence="6" id="KW-0378">Hydrolase</keyword>
<keyword evidence="3" id="KW-0479">Metal-binding</keyword>
<comment type="caution">
    <text evidence="8">The sequence shown here is derived from an EMBL/GenBank/DDBJ whole genome shotgun (WGS) entry which is preliminary data.</text>
</comment>
<dbReference type="EC" id="3.1.3.16" evidence="6"/>
<dbReference type="InterPro" id="IPR006186">
    <property type="entry name" value="Ser/Thr-sp_prot-phosphatase"/>
</dbReference>
<feature type="domain" description="EF-hand" evidence="7">
    <location>
        <begin position="506"/>
        <end position="541"/>
    </location>
</feature>
<evidence type="ECO:0000256" key="4">
    <source>
        <dbReference type="ARBA" id="ARBA00022837"/>
    </source>
</evidence>
<dbReference type="PRINTS" id="PR00114">
    <property type="entry name" value="STPHPHTASE"/>
</dbReference>
<dbReference type="PROSITE" id="PS00018">
    <property type="entry name" value="EF_HAND_1"/>
    <property type="match status" value="2"/>
</dbReference>
<accession>A0ABR1GAT5</accession>
<gene>
    <name evidence="8" type="ORF">SO694_00006251</name>
</gene>
<comment type="similarity">
    <text evidence="2 6">Belongs to the PPP phosphatase family.</text>
</comment>
<name>A0ABR1GAT5_AURAN</name>
<evidence type="ECO:0000313" key="8">
    <source>
        <dbReference type="EMBL" id="KAK7250094.1"/>
    </source>
</evidence>
<dbReference type="SUPFAM" id="SSF47473">
    <property type="entry name" value="EF-hand"/>
    <property type="match status" value="1"/>
</dbReference>
<protein>
    <recommendedName>
        <fullName evidence="6">Serine/threonine-protein phosphatase</fullName>
        <ecNumber evidence="6">3.1.3.16</ecNumber>
    </recommendedName>
</protein>
<dbReference type="InterPro" id="IPR051134">
    <property type="entry name" value="PPP_phosphatase"/>
</dbReference>
<dbReference type="InterPro" id="IPR004843">
    <property type="entry name" value="Calcineurin-like_PHP"/>
</dbReference>
<evidence type="ECO:0000256" key="2">
    <source>
        <dbReference type="ARBA" id="ARBA00008294"/>
    </source>
</evidence>
<dbReference type="InterPro" id="IPR029052">
    <property type="entry name" value="Metallo-depent_PP-like"/>
</dbReference>
<dbReference type="SMART" id="SM00156">
    <property type="entry name" value="PP2Ac"/>
    <property type="match status" value="1"/>
</dbReference>
<dbReference type="CDD" id="cd00144">
    <property type="entry name" value="MPP_PPP_family"/>
    <property type="match status" value="1"/>
</dbReference>
<dbReference type="Pfam" id="PF00149">
    <property type="entry name" value="Metallophos"/>
    <property type="match status" value="1"/>
</dbReference>
<dbReference type="Proteomes" id="UP001363151">
    <property type="component" value="Unassembled WGS sequence"/>
</dbReference>
<reference evidence="8 9" key="1">
    <citation type="submission" date="2024-03" db="EMBL/GenBank/DDBJ databases">
        <title>Aureococcus anophagefferens CCMP1851 and Kratosvirus quantuckense: Draft genome of a second virus-susceptible host strain in the model system.</title>
        <authorList>
            <person name="Chase E."/>
            <person name="Truchon A.R."/>
            <person name="Schepens W."/>
            <person name="Wilhelm S.W."/>
        </authorList>
    </citation>
    <scope>NUCLEOTIDE SEQUENCE [LARGE SCALE GENOMIC DNA]</scope>
    <source>
        <strain evidence="8 9">CCMP1851</strain>
    </source>
</reference>
<dbReference type="InterPro" id="IPR018247">
    <property type="entry name" value="EF_Hand_1_Ca_BS"/>
</dbReference>
<evidence type="ECO:0000313" key="9">
    <source>
        <dbReference type="Proteomes" id="UP001363151"/>
    </source>
</evidence>
<dbReference type="EMBL" id="JBBJCI010000038">
    <property type="protein sequence ID" value="KAK7250094.1"/>
    <property type="molecule type" value="Genomic_DNA"/>
</dbReference>
<sequence length="576" mass="61954">MACVRGRFRLLRPYTAPLKHRTFRRRTQTTREQSSSAAWAALDSIETTERVRVAGLLNAMAGLAGRRGFESFDFEDIRPNSMNPHRGAWRSDVRLPLSGNGGEALVRYVLRGSRLTAGDVALLMDAGAAALGKEPRVEDYVVSGRATVVGDLHGSLGDLGAAMELAGRPSPSNLVVFNGDFVDRGPDGVEVLCAVVALKLAFGPWVHLNRGNHEDASLSRVYDFEGELVAKYGDEAAPLLEKASDLFAALPLACVLEAGRSKTLVLHGCVPRDLPPLAAIRGAGRVVSCAAAHYDENATPDERLVQDVLWSDPSGEVWEPAGVPNWSRGGAGCVVGDEALAAWLGREGVTRLVRSHETVATGAEVADLGAGRERWTVFSASRYPHREGLNKAAVLVVDDLGGVAPRRWDAGEGVESRADPEAVEKRVRAALWRHRQRRCGRRSRGGSLAQRRRTRAAVVGQPSIVWRDALLPPLGRPAEGGSWADALLDPSRRRSLGPFKQPRRSPTSRAANGLFDLMDADHDGVLTADEFFAAVAAVNAALPAERRIDGESVWGLLDSNGDGALDKSELAEALDR</sequence>
<dbReference type="InterPro" id="IPR002048">
    <property type="entry name" value="EF_hand_dom"/>
</dbReference>